<name>A0A5J4VNJ7_9EUKA</name>
<evidence type="ECO:0000313" key="3">
    <source>
        <dbReference type="Proteomes" id="UP000324800"/>
    </source>
</evidence>
<comment type="caution">
    <text evidence="2">The sequence shown here is derived from an EMBL/GenBank/DDBJ whole genome shotgun (WGS) entry which is preliminary data.</text>
</comment>
<evidence type="ECO:0000256" key="1">
    <source>
        <dbReference type="SAM" id="MobiDB-lite"/>
    </source>
</evidence>
<evidence type="ECO:0000313" key="2">
    <source>
        <dbReference type="EMBL" id="KAA6384178.1"/>
    </source>
</evidence>
<dbReference type="Proteomes" id="UP000324800">
    <property type="component" value="Unassembled WGS sequence"/>
</dbReference>
<sequence length="344" mass="40804">MLYKILYITRTLDRSEIEKSRSIQLQHGDDFIQSEQEYCEELEYLKLKQITNDPLLKPFFTASLLIRGRSETLKVFNDESIPVVIRVFCKEYQLPKEIQSKLLERMYRLEEEMRNKIESEKDQHNMTGVDYTQQEQRQSGIHSKEAIIRSEEEQKELFDKLYREALKRQDKNQQLTVDANEEGAYKLVKPKSEVENLINRLYSITQQRNQKLNENEIAKKEAERKEKEIQARKCSRVVKNEIDSEKQRKLNWLAQPREKLDKDKVVNQNDKECTFKPQINYKQKSKDNNNNSDESKPQNQESFNRNEGIGLGQKMGTIDDSFFVPPPSIVLPQEQMNELTKKLY</sequence>
<proteinExistence type="predicted"/>
<accession>A0A5J4VNJ7</accession>
<gene>
    <name evidence="2" type="ORF">EZS28_020293</name>
</gene>
<organism evidence="2 3">
    <name type="scientific">Streblomastix strix</name>
    <dbReference type="NCBI Taxonomy" id="222440"/>
    <lineage>
        <taxon>Eukaryota</taxon>
        <taxon>Metamonada</taxon>
        <taxon>Preaxostyla</taxon>
        <taxon>Oxymonadida</taxon>
        <taxon>Streblomastigidae</taxon>
        <taxon>Streblomastix</taxon>
    </lineage>
</organism>
<feature type="region of interest" description="Disordered" evidence="1">
    <location>
        <begin position="261"/>
        <end position="311"/>
    </location>
</feature>
<feature type="compositionally biased region" description="Basic and acidic residues" evidence="1">
    <location>
        <begin position="261"/>
        <end position="274"/>
    </location>
</feature>
<dbReference type="AlphaFoldDB" id="A0A5J4VNJ7"/>
<dbReference type="EMBL" id="SNRW01005879">
    <property type="protein sequence ID" value="KAA6384178.1"/>
    <property type="molecule type" value="Genomic_DNA"/>
</dbReference>
<reference evidence="2 3" key="1">
    <citation type="submission" date="2019-03" db="EMBL/GenBank/DDBJ databases">
        <title>Single cell metagenomics reveals metabolic interactions within the superorganism composed of flagellate Streblomastix strix and complex community of Bacteroidetes bacteria on its surface.</title>
        <authorList>
            <person name="Treitli S.C."/>
            <person name="Kolisko M."/>
            <person name="Husnik F."/>
            <person name="Keeling P."/>
            <person name="Hampl V."/>
        </authorList>
    </citation>
    <scope>NUCLEOTIDE SEQUENCE [LARGE SCALE GENOMIC DNA]</scope>
    <source>
        <strain evidence="2">ST1C</strain>
    </source>
</reference>
<protein>
    <submittedName>
        <fullName evidence="2">Uncharacterized protein</fullName>
    </submittedName>
</protein>